<evidence type="ECO:0000313" key="3">
    <source>
        <dbReference type="Proteomes" id="UP001183176"/>
    </source>
</evidence>
<feature type="transmembrane region" description="Helical" evidence="1">
    <location>
        <begin position="204"/>
        <end position="225"/>
    </location>
</feature>
<evidence type="ECO:0008006" key="4">
    <source>
        <dbReference type="Google" id="ProtNLM"/>
    </source>
</evidence>
<gene>
    <name evidence="2" type="ORF">RM423_13835</name>
</gene>
<evidence type="ECO:0000313" key="2">
    <source>
        <dbReference type="EMBL" id="MDT0262474.1"/>
    </source>
</evidence>
<organism evidence="2 3">
    <name type="scientific">Jatrophihabitans lederbergiae</name>
    <dbReference type="NCBI Taxonomy" id="3075547"/>
    <lineage>
        <taxon>Bacteria</taxon>
        <taxon>Bacillati</taxon>
        <taxon>Actinomycetota</taxon>
        <taxon>Actinomycetes</taxon>
        <taxon>Jatrophihabitantales</taxon>
        <taxon>Jatrophihabitantaceae</taxon>
        <taxon>Jatrophihabitans</taxon>
    </lineage>
</organism>
<keyword evidence="1" id="KW-0472">Membrane</keyword>
<keyword evidence="3" id="KW-1185">Reference proteome</keyword>
<comment type="caution">
    <text evidence="2">The sequence shown here is derived from an EMBL/GenBank/DDBJ whole genome shotgun (WGS) entry which is preliminary data.</text>
</comment>
<reference evidence="3" key="1">
    <citation type="submission" date="2023-07" db="EMBL/GenBank/DDBJ databases">
        <title>30 novel species of actinomycetes from the DSMZ collection.</title>
        <authorList>
            <person name="Nouioui I."/>
        </authorList>
    </citation>
    <scope>NUCLEOTIDE SEQUENCE [LARGE SCALE GENOMIC DNA]</scope>
    <source>
        <strain evidence="3">DSM 44399</strain>
    </source>
</reference>
<keyword evidence="1" id="KW-0812">Transmembrane</keyword>
<protein>
    <recommendedName>
        <fullName evidence="4">Integral membrane protein</fullName>
    </recommendedName>
</protein>
<sequence length="377" mass="41550">MVWTVTLLRVRMVTQANSRLLWFALLTLTLGQTLQIEGMYRAVEDLVGAPGSAAVLKHSFALFSAANTAAVVAHLLPPGAQPHTPRRTWLAFSAALAVSVLPWLIDPPRTLPPSLQHRAEYYDNTWHSLVHWASFLGYLGWALWVASRLCWRFRRVEEHAPTRTAVTLVGLGTTIGGAYIVEKTITVLGWWWGHGPALIEFDQAAEAAVLALSVSLIAIGTAYEAGWDRLAGRRRDRQLREQWRGLAAFVDQLQREFPDIETPAALTTAERLVAGVAMIHEGLRRLTAYAPPPGPHTHGVIDDDLALCRLAGWLHQALTAKKTGALDAYPITGSPVADTGRTDHTARYLESLYRQAETIERSLRTPTRATTATEVTP</sequence>
<dbReference type="RefSeq" id="WP_311423623.1">
    <property type="nucleotide sequence ID" value="NZ_JAVREH010000018.1"/>
</dbReference>
<keyword evidence="1" id="KW-1133">Transmembrane helix</keyword>
<dbReference type="EMBL" id="JAVREH010000018">
    <property type="protein sequence ID" value="MDT0262474.1"/>
    <property type="molecule type" value="Genomic_DNA"/>
</dbReference>
<feature type="transmembrane region" description="Helical" evidence="1">
    <location>
        <begin position="59"/>
        <end position="76"/>
    </location>
</feature>
<dbReference type="Proteomes" id="UP001183176">
    <property type="component" value="Unassembled WGS sequence"/>
</dbReference>
<feature type="transmembrane region" description="Helical" evidence="1">
    <location>
        <begin position="125"/>
        <end position="144"/>
    </location>
</feature>
<feature type="transmembrane region" description="Helical" evidence="1">
    <location>
        <begin position="165"/>
        <end position="192"/>
    </location>
</feature>
<name>A0ABU2JDC1_9ACTN</name>
<feature type="transmembrane region" description="Helical" evidence="1">
    <location>
        <begin position="88"/>
        <end position="105"/>
    </location>
</feature>
<proteinExistence type="predicted"/>
<evidence type="ECO:0000256" key="1">
    <source>
        <dbReference type="SAM" id="Phobius"/>
    </source>
</evidence>
<accession>A0ABU2JDC1</accession>